<dbReference type="PANTHER" id="PTHR33324">
    <property type="entry name" value="EXPRESSED PROTEIN"/>
    <property type="match status" value="1"/>
</dbReference>
<keyword evidence="3" id="KW-1185">Reference proteome</keyword>
<sequence length="292" mass="31583">MQPATAASLSDLRNDSTNNYRRIAPAKPRSLVKNRPVDSIELQLHLPAELSNSAAPSGVTRLEEANDNQITPPRPVNTSGKVLSSCTKHMEGLLAMLNSNSENSDSESRRRSISPCRDETAALDNACIGTLSTDLATNEALQLIVSGTITCRWKDCKKVDNTNGGSVFQASVLQRAGKTIKKATVPPPTGKKRVMWHNDEPSGDVSSLSVLIDWITDGDNCDRYRGGEEQNGETKVALAEQISRLVSLKGLKTMRTAKDITSKISSLESSYRATVDWLAATGQGVTDESTLR</sequence>
<feature type="region of interest" description="Disordered" evidence="1">
    <location>
        <begin position="1"/>
        <end position="27"/>
    </location>
</feature>
<dbReference type="AlphaFoldDB" id="A0A9W6X4E7"/>
<dbReference type="PANTHER" id="PTHR33324:SF2">
    <property type="entry name" value="MYB_SANT-LIKE DNA-BINDING DOMAIN-CONTAINING PROTEIN"/>
    <property type="match status" value="1"/>
</dbReference>
<dbReference type="Proteomes" id="UP001165121">
    <property type="component" value="Unassembled WGS sequence"/>
</dbReference>
<comment type="caution">
    <text evidence="2">The sequence shown here is derived from an EMBL/GenBank/DDBJ whole genome shotgun (WGS) entry which is preliminary data.</text>
</comment>
<dbReference type="OrthoDB" id="167710at2759"/>
<dbReference type="EMBL" id="BSXT01000552">
    <property type="protein sequence ID" value="GMF29904.1"/>
    <property type="molecule type" value="Genomic_DNA"/>
</dbReference>
<evidence type="ECO:0000313" key="3">
    <source>
        <dbReference type="Proteomes" id="UP001165121"/>
    </source>
</evidence>
<accession>A0A9W6X4E7</accession>
<proteinExistence type="predicted"/>
<organism evidence="2 3">
    <name type="scientific">Phytophthora fragariaefolia</name>
    <dbReference type="NCBI Taxonomy" id="1490495"/>
    <lineage>
        <taxon>Eukaryota</taxon>
        <taxon>Sar</taxon>
        <taxon>Stramenopiles</taxon>
        <taxon>Oomycota</taxon>
        <taxon>Peronosporomycetes</taxon>
        <taxon>Peronosporales</taxon>
        <taxon>Peronosporaceae</taxon>
        <taxon>Phytophthora</taxon>
    </lineage>
</organism>
<gene>
    <name evidence="2" type="ORF">Pfra01_000650600</name>
</gene>
<evidence type="ECO:0000313" key="2">
    <source>
        <dbReference type="EMBL" id="GMF29904.1"/>
    </source>
</evidence>
<name>A0A9W6X4E7_9STRA</name>
<reference evidence="2" key="1">
    <citation type="submission" date="2023-04" db="EMBL/GenBank/DDBJ databases">
        <title>Phytophthora fragariaefolia NBRC 109709.</title>
        <authorList>
            <person name="Ichikawa N."/>
            <person name="Sato H."/>
            <person name="Tonouchi N."/>
        </authorList>
    </citation>
    <scope>NUCLEOTIDE SEQUENCE</scope>
    <source>
        <strain evidence="2">NBRC 109709</strain>
    </source>
</reference>
<protein>
    <submittedName>
        <fullName evidence="2">Unnamed protein product</fullName>
    </submittedName>
</protein>
<evidence type="ECO:0000256" key="1">
    <source>
        <dbReference type="SAM" id="MobiDB-lite"/>
    </source>
</evidence>